<feature type="domain" description="TonB-dependent receptor plug" evidence="13">
    <location>
        <begin position="131"/>
        <end position="246"/>
    </location>
</feature>
<dbReference type="InterPro" id="IPR036942">
    <property type="entry name" value="Beta-barrel_TonB_sf"/>
</dbReference>
<dbReference type="Pfam" id="PF13715">
    <property type="entry name" value="CarbopepD_reg_2"/>
    <property type="match status" value="1"/>
</dbReference>
<dbReference type="Proteomes" id="UP000653730">
    <property type="component" value="Unassembled WGS sequence"/>
</dbReference>
<evidence type="ECO:0000256" key="7">
    <source>
        <dbReference type="ARBA" id="ARBA00023136"/>
    </source>
</evidence>
<evidence type="ECO:0000256" key="4">
    <source>
        <dbReference type="ARBA" id="ARBA00022692"/>
    </source>
</evidence>
<sequence length="1096" mass="122897">MKYATLAGLSCWCPIYIALILLSLPLPLWASFPLQSSPQRQITGKVTDGNGEPLGGVNIIIPGKGRGTISDFDGTYTIQATPQDTLTFSYVGFKKVEIPVSRQEILNVQMEEDVVALDEVVLNTGYQQLPKERINGSFVVLDSALIQRSVATDVLSRLNGTVSGLLYSGGSPEIVTHNPNGRNPGILIRGISTIDQNVSRSPLIVLDNFPYEGELSNINPHDIESITVLKDAAAASIWGARSGNGVIVITTKKGRKKEAMQLDFSVNFGTEQKPDLWYDRNYLSAGDYIDIETHLFDQGYFNSYLQNSVSYPVVTPAVEILNDLKQGHISKQQAEQSLGVLRHRDVRNDYDKHIYQTALNQQYHIGLKGGAEKMTYSFSVGYDKNRHNLKRNGYQRLTLRALNTFNPVKNLEITFGVNYSNNRTDRNNQLNFGSGIQIGGFTHSGIYPYAQFAGPDGTHLSIARDYRTGFKEEMQQAGFKYWQYRPLDELYFRENSSKINDLLIKGSLKYRIAPFLNAEVLYQNERQKISNYEYFSNDAYYTRNLINRFSILNDGGSITYQVPENGGVLNVGEYDWNSHNFRGQLSFDSTYGDLHTVTTIVGTEVRELKTQGFQRTSYGYEKQFGTASTALDYSTFLPTTPSGSARIPAPDGAVLGRLNRFVSLYANVGYIYDNRLSVTLSGRNDGTNLFGVNINQKITPLWSAGAGWVISNENFFRSPALDYLKLRLTYGYNGNVYYGSAYTTGVYRSSYLTGLPAISNLTAPNPDLRWEKVKNINLGIDFRTAKNVLSGTFELYQKTGEDLVEPYPLAHNTGFRESMINSASTKTRGIDLTLNSKNINRSFKWNTTLILSTVKDEVTRYEGEVARSSIQTRMIVEGRPLNSVFSYKWMGLDPENGDPLGFLNEAVSKDYEGIINNFEADSLVFNGSSMPQFHGAIRNDFSYKDFSLSVNVLFKGGYVFRRASTSLNYPDLIDGYANSDYVRRWQKPGDEKNTNVPSIVYPANSRRNTFYNYSEVLVEKGDHIRLQDIRVAYNLKSGLGAWLPFRSCSIYTYLSNIGILWRANDLGIDPDKAPNIPLLHTLPNPFSMSFGISASF</sequence>
<dbReference type="Pfam" id="PF00593">
    <property type="entry name" value="TonB_dep_Rec_b-barrel"/>
    <property type="match status" value="1"/>
</dbReference>
<protein>
    <submittedName>
        <fullName evidence="14">SusC/RagA family TonB-linked outer membrane protein</fullName>
    </submittedName>
</protein>
<evidence type="ECO:0000256" key="9">
    <source>
        <dbReference type="ARBA" id="ARBA00023237"/>
    </source>
</evidence>
<evidence type="ECO:0000256" key="5">
    <source>
        <dbReference type="ARBA" id="ARBA00022729"/>
    </source>
</evidence>
<keyword evidence="9 10" id="KW-0998">Cell outer membrane</keyword>
<dbReference type="PANTHER" id="PTHR30069:SF29">
    <property type="entry name" value="HEMOGLOBIN AND HEMOGLOBIN-HAPTOGLOBIN-BINDING PROTEIN 1-RELATED"/>
    <property type="match status" value="1"/>
</dbReference>
<evidence type="ECO:0000313" key="14">
    <source>
        <dbReference type="EMBL" id="MBC9795866.1"/>
    </source>
</evidence>
<dbReference type="GO" id="GO:0009279">
    <property type="term" value="C:cell outer membrane"/>
    <property type="evidence" value="ECO:0007669"/>
    <property type="project" value="UniProtKB-SubCell"/>
</dbReference>
<dbReference type="InterPro" id="IPR039426">
    <property type="entry name" value="TonB-dep_rcpt-like"/>
</dbReference>
<dbReference type="GO" id="GO:0015344">
    <property type="term" value="F:siderophore uptake transmembrane transporter activity"/>
    <property type="evidence" value="ECO:0007669"/>
    <property type="project" value="TreeGrafter"/>
</dbReference>
<gene>
    <name evidence="14" type="ORF">IBL28_07805</name>
</gene>
<keyword evidence="7 10" id="KW-0472">Membrane</keyword>
<organism evidence="14 15">
    <name type="scientific">Sinomicrobium weinanense</name>
    <dbReference type="NCBI Taxonomy" id="2842200"/>
    <lineage>
        <taxon>Bacteria</taxon>
        <taxon>Pseudomonadati</taxon>
        <taxon>Bacteroidota</taxon>
        <taxon>Flavobacteriia</taxon>
        <taxon>Flavobacteriales</taxon>
        <taxon>Flavobacteriaceae</taxon>
        <taxon>Sinomicrobium</taxon>
    </lineage>
</organism>
<dbReference type="FunFam" id="2.60.40.1120:FF:000003">
    <property type="entry name" value="Outer membrane protein Omp121"/>
    <property type="match status" value="1"/>
</dbReference>
<dbReference type="PROSITE" id="PS52016">
    <property type="entry name" value="TONB_DEPENDENT_REC_3"/>
    <property type="match status" value="1"/>
</dbReference>
<dbReference type="SUPFAM" id="SSF49464">
    <property type="entry name" value="Carboxypeptidase regulatory domain-like"/>
    <property type="match status" value="1"/>
</dbReference>
<evidence type="ECO:0000313" key="15">
    <source>
        <dbReference type="Proteomes" id="UP000653730"/>
    </source>
</evidence>
<evidence type="ECO:0000256" key="10">
    <source>
        <dbReference type="PROSITE-ProRule" id="PRU01360"/>
    </source>
</evidence>
<comment type="subcellular location">
    <subcellularLocation>
        <location evidence="1 10">Cell outer membrane</location>
        <topology evidence="1 10">Multi-pass membrane protein</topology>
    </subcellularLocation>
</comment>
<dbReference type="InterPro" id="IPR000531">
    <property type="entry name" value="Beta-barrel_TonB"/>
</dbReference>
<keyword evidence="2 10" id="KW-0813">Transport</keyword>
<feature type="domain" description="TonB-dependent receptor-like beta-barrel" evidence="12">
    <location>
        <begin position="529"/>
        <end position="883"/>
    </location>
</feature>
<evidence type="ECO:0000256" key="11">
    <source>
        <dbReference type="RuleBase" id="RU003357"/>
    </source>
</evidence>
<dbReference type="Gene3D" id="2.60.40.1120">
    <property type="entry name" value="Carboxypeptidase-like, regulatory domain"/>
    <property type="match status" value="1"/>
</dbReference>
<keyword evidence="6 11" id="KW-0798">TonB box</keyword>
<dbReference type="Gene3D" id="2.170.130.10">
    <property type="entry name" value="TonB-dependent receptor, plug domain"/>
    <property type="match status" value="1"/>
</dbReference>
<name>A0A926Q3C6_9FLAO</name>
<dbReference type="InterPro" id="IPR037066">
    <property type="entry name" value="Plug_dom_sf"/>
</dbReference>
<dbReference type="InterPro" id="IPR023996">
    <property type="entry name" value="TonB-dep_OMP_SusC/RagA"/>
</dbReference>
<dbReference type="InterPro" id="IPR008969">
    <property type="entry name" value="CarboxyPept-like_regulatory"/>
</dbReference>
<dbReference type="EMBL" id="JACVDC010000016">
    <property type="protein sequence ID" value="MBC9795866.1"/>
    <property type="molecule type" value="Genomic_DNA"/>
</dbReference>
<keyword evidence="5" id="KW-0732">Signal</keyword>
<dbReference type="AlphaFoldDB" id="A0A926Q3C6"/>
<evidence type="ECO:0000256" key="3">
    <source>
        <dbReference type="ARBA" id="ARBA00022452"/>
    </source>
</evidence>
<evidence type="ECO:0000256" key="8">
    <source>
        <dbReference type="ARBA" id="ARBA00023170"/>
    </source>
</evidence>
<dbReference type="InterPro" id="IPR023997">
    <property type="entry name" value="TonB-dep_OMP_SusC/RagA_CS"/>
</dbReference>
<reference evidence="14 15" key="1">
    <citation type="submission" date="2020-09" db="EMBL/GenBank/DDBJ databases">
        <title>Sinomicrobium weinanense sp. nov., a halophilic bacteria isolated from saline-alkali soil.</title>
        <authorList>
            <person name="Wu P."/>
            <person name="Ren H."/>
            <person name="Mei Y."/>
            <person name="Liang Y."/>
            <person name="Chen Z."/>
        </authorList>
    </citation>
    <scope>NUCLEOTIDE SEQUENCE [LARGE SCALE GENOMIC DNA]</scope>
    <source>
        <strain evidence="14 15">FJxs</strain>
    </source>
</reference>
<evidence type="ECO:0000259" key="12">
    <source>
        <dbReference type="Pfam" id="PF00593"/>
    </source>
</evidence>
<dbReference type="Gene3D" id="2.40.170.20">
    <property type="entry name" value="TonB-dependent receptor, beta-barrel domain"/>
    <property type="match status" value="1"/>
</dbReference>
<keyword evidence="15" id="KW-1185">Reference proteome</keyword>
<dbReference type="InterPro" id="IPR012910">
    <property type="entry name" value="Plug_dom"/>
</dbReference>
<evidence type="ECO:0000256" key="6">
    <source>
        <dbReference type="ARBA" id="ARBA00023077"/>
    </source>
</evidence>
<evidence type="ECO:0000259" key="13">
    <source>
        <dbReference type="Pfam" id="PF07715"/>
    </source>
</evidence>
<keyword evidence="4 10" id="KW-0812">Transmembrane</keyword>
<dbReference type="GO" id="GO:0044718">
    <property type="term" value="P:siderophore transmembrane transport"/>
    <property type="evidence" value="ECO:0007669"/>
    <property type="project" value="TreeGrafter"/>
</dbReference>
<comment type="similarity">
    <text evidence="10 11">Belongs to the TonB-dependent receptor family.</text>
</comment>
<evidence type="ECO:0000256" key="1">
    <source>
        <dbReference type="ARBA" id="ARBA00004571"/>
    </source>
</evidence>
<dbReference type="NCBIfam" id="TIGR04056">
    <property type="entry name" value="OMP_RagA_SusC"/>
    <property type="match status" value="1"/>
</dbReference>
<evidence type="ECO:0000256" key="2">
    <source>
        <dbReference type="ARBA" id="ARBA00022448"/>
    </source>
</evidence>
<proteinExistence type="inferred from homology"/>
<dbReference type="NCBIfam" id="TIGR04057">
    <property type="entry name" value="SusC_RagA_signa"/>
    <property type="match status" value="1"/>
</dbReference>
<keyword evidence="8" id="KW-0675">Receptor</keyword>
<dbReference type="PANTHER" id="PTHR30069">
    <property type="entry name" value="TONB-DEPENDENT OUTER MEMBRANE RECEPTOR"/>
    <property type="match status" value="1"/>
</dbReference>
<dbReference type="RefSeq" id="WP_187965017.1">
    <property type="nucleotide sequence ID" value="NZ_JACVDC010000016.1"/>
</dbReference>
<dbReference type="Pfam" id="PF07715">
    <property type="entry name" value="Plug"/>
    <property type="match status" value="1"/>
</dbReference>
<comment type="caution">
    <text evidence="14">The sequence shown here is derived from an EMBL/GenBank/DDBJ whole genome shotgun (WGS) entry which is preliminary data.</text>
</comment>
<dbReference type="SUPFAM" id="SSF56935">
    <property type="entry name" value="Porins"/>
    <property type="match status" value="1"/>
</dbReference>
<accession>A0A926Q3C6</accession>
<keyword evidence="3 10" id="KW-1134">Transmembrane beta strand</keyword>